<protein>
    <submittedName>
        <fullName evidence="2">Uncharacterized protein</fullName>
    </submittedName>
</protein>
<dbReference type="EMBL" id="JAHQIW010000665">
    <property type="protein sequence ID" value="KAJ1349455.1"/>
    <property type="molecule type" value="Genomic_DNA"/>
</dbReference>
<organism evidence="2 3">
    <name type="scientific">Parelaphostrongylus tenuis</name>
    <name type="common">Meningeal worm</name>
    <dbReference type="NCBI Taxonomy" id="148309"/>
    <lineage>
        <taxon>Eukaryota</taxon>
        <taxon>Metazoa</taxon>
        <taxon>Ecdysozoa</taxon>
        <taxon>Nematoda</taxon>
        <taxon>Chromadorea</taxon>
        <taxon>Rhabditida</taxon>
        <taxon>Rhabditina</taxon>
        <taxon>Rhabditomorpha</taxon>
        <taxon>Strongyloidea</taxon>
        <taxon>Metastrongylidae</taxon>
        <taxon>Parelaphostrongylus</taxon>
    </lineage>
</organism>
<reference evidence="2" key="1">
    <citation type="submission" date="2021-06" db="EMBL/GenBank/DDBJ databases">
        <title>Parelaphostrongylus tenuis whole genome reference sequence.</title>
        <authorList>
            <person name="Garwood T.J."/>
            <person name="Larsen P.A."/>
            <person name="Fountain-Jones N.M."/>
            <person name="Garbe J.R."/>
            <person name="Macchietto M.G."/>
            <person name="Kania S.A."/>
            <person name="Gerhold R.W."/>
            <person name="Richards J.E."/>
            <person name="Wolf T.M."/>
        </authorList>
    </citation>
    <scope>NUCLEOTIDE SEQUENCE</scope>
    <source>
        <strain evidence="2">MNPRO001-30</strain>
        <tissue evidence="2">Meninges</tissue>
    </source>
</reference>
<evidence type="ECO:0000313" key="3">
    <source>
        <dbReference type="Proteomes" id="UP001196413"/>
    </source>
</evidence>
<evidence type="ECO:0000256" key="1">
    <source>
        <dbReference type="SAM" id="MobiDB-lite"/>
    </source>
</evidence>
<proteinExistence type="predicted"/>
<evidence type="ECO:0000313" key="2">
    <source>
        <dbReference type="EMBL" id="KAJ1349455.1"/>
    </source>
</evidence>
<dbReference type="AlphaFoldDB" id="A0AAD5LZP1"/>
<name>A0AAD5LZP1_PARTN</name>
<accession>A0AAD5LZP1</accession>
<dbReference type="Proteomes" id="UP001196413">
    <property type="component" value="Unassembled WGS sequence"/>
</dbReference>
<feature type="region of interest" description="Disordered" evidence="1">
    <location>
        <begin position="1"/>
        <end position="51"/>
    </location>
</feature>
<sequence>MEREPEGAPLKMPVAVRRVRGPPNQTAEPASVTRRVRPPPKQTAEPASAAR</sequence>
<comment type="caution">
    <text evidence="2">The sequence shown here is derived from an EMBL/GenBank/DDBJ whole genome shotgun (WGS) entry which is preliminary data.</text>
</comment>
<keyword evidence="3" id="KW-1185">Reference proteome</keyword>
<gene>
    <name evidence="2" type="ORF">KIN20_005027</name>
</gene>